<proteinExistence type="predicted"/>
<evidence type="ECO:0000256" key="3">
    <source>
        <dbReference type="ARBA" id="ARBA00023163"/>
    </source>
</evidence>
<dbReference type="Gene3D" id="1.10.260.40">
    <property type="entry name" value="lambda repressor-like DNA-binding domains"/>
    <property type="match status" value="1"/>
</dbReference>
<accession>A0A7W6G8A5</accession>
<dbReference type="InterPro" id="IPR028082">
    <property type="entry name" value="Peripla_BP_I"/>
</dbReference>
<keyword evidence="6" id="KW-1185">Reference proteome</keyword>
<dbReference type="Pfam" id="PF13377">
    <property type="entry name" value="Peripla_BP_3"/>
    <property type="match status" value="1"/>
</dbReference>
<evidence type="ECO:0000313" key="5">
    <source>
        <dbReference type="EMBL" id="MBB3955827.1"/>
    </source>
</evidence>
<dbReference type="PROSITE" id="PS50932">
    <property type="entry name" value="HTH_LACI_2"/>
    <property type="match status" value="1"/>
</dbReference>
<keyword evidence="3" id="KW-0804">Transcription</keyword>
<dbReference type="SMART" id="SM00354">
    <property type="entry name" value="HTH_LACI"/>
    <property type="match status" value="1"/>
</dbReference>
<evidence type="ECO:0000256" key="2">
    <source>
        <dbReference type="ARBA" id="ARBA00023125"/>
    </source>
</evidence>
<dbReference type="GO" id="GO:0000976">
    <property type="term" value="F:transcription cis-regulatory region binding"/>
    <property type="evidence" value="ECO:0007669"/>
    <property type="project" value="TreeGrafter"/>
</dbReference>
<protein>
    <submittedName>
        <fullName evidence="5">DNA-binding LacI/PurR family transcriptional regulator</fullName>
    </submittedName>
</protein>
<keyword evidence="1" id="KW-0805">Transcription regulation</keyword>
<reference evidence="5 6" key="1">
    <citation type="submission" date="2020-08" db="EMBL/GenBank/DDBJ databases">
        <title>Genomic Encyclopedia of Type Strains, Phase IV (KMG-IV): sequencing the most valuable type-strain genomes for metagenomic binning, comparative biology and taxonomic classification.</title>
        <authorList>
            <person name="Goeker M."/>
        </authorList>
    </citation>
    <scope>NUCLEOTIDE SEQUENCE [LARGE SCALE GENOMIC DNA]</scope>
    <source>
        <strain evidence="5 6">DSM 27057</strain>
    </source>
</reference>
<feature type="domain" description="HTH lacI-type" evidence="4">
    <location>
        <begin position="8"/>
        <end position="62"/>
    </location>
</feature>
<dbReference type="RefSeq" id="WP_183626460.1">
    <property type="nucleotide sequence ID" value="NZ_JACIDX010000010.1"/>
</dbReference>
<evidence type="ECO:0000256" key="1">
    <source>
        <dbReference type="ARBA" id="ARBA00023015"/>
    </source>
</evidence>
<gene>
    <name evidence="5" type="ORF">GGR38_002783</name>
</gene>
<dbReference type="Gene3D" id="3.40.50.2300">
    <property type="match status" value="2"/>
</dbReference>
<dbReference type="SUPFAM" id="SSF53822">
    <property type="entry name" value="Periplasmic binding protein-like I"/>
    <property type="match status" value="1"/>
</dbReference>
<keyword evidence="2 5" id="KW-0238">DNA-binding</keyword>
<name>A0A7W6G8A5_9SPHN</name>
<dbReference type="PANTHER" id="PTHR30146:SF120">
    <property type="entry name" value="ALANINE RACEMASE"/>
    <property type="match status" value="1"/>
</dbReference>
<dbReference type="Pfam" id="PF00356">
    <property type="entry name" value="LacI"/>
    <property type="match status" value="1"/>
</dbReference>
<dbReference type="AlphaFoldDB" id="A0A7W6G8A5"/>
<organism evidence="5 6">
    <name type="scientific">Novosphingobium sediminicola</name>
    <dbReference type="NCBI Taxonomy" id="563162"/>
    <lineage>
        <taxon>Bacteria</taxon>
        <taxon>Pseudomonadati</taxon>
        <taxon>Pseudomonadota</taxon>
        <taxon>Alphaproteobacteria</taxon>
        <taxon>Sphingomonadales</taxon>
        <taxon>Sphingomonadaceae</taxon>
        <taxon>Novosphingobium</taxon>
    </lineage>
</organism>
<evidence type="ECO:0000313" key="6">
    <source>
        <dbReference type="Proteomes" id="UP000548867"/>
    </source>
</evidence>
<dbReference type="CDD" id="cd01392">
    <property type="entry name" value="HTH_LacI"/>
    <property type="match status" value="1"/>
</dbReference>
<comment type="caution">
    <text evidence="5">The sequence shown here is derived from an EMBL/GenBank/DDBJ whole genome shotgun (WGS) entry which is preliminary data.</text>
</comment>
<dbReference type="EMBL" id="JACIDX010000010">
    <property type="protein sequence ID" value="MBB3955827.1"/>
    <property type="molecule type" value="Genomic_DNA"/>
</dbReference>
<dbReference type="Proteomes" id="UP000548867">
    <property type="component" value="Unassembled WGS sequence"/>
</dbReference>
<evidence type="ECO:0000259" key="4">
    <source>
        <dbReference type="PROSITE" id="PS50932"/>
    </source>
</evidence>
<sequence>MVKQRFRATSYDVAEAAGVSQSTVSRALSGDPIVAAATRERIVEAARRLNYHIDSSASRMRSGRLNTIAVVVICPEDEDVRAFNPFHYALLGGICAAASARGMETIVSFQGAPDRLDDHFERSRRAIGMIVFGTSENRAAWDYFQASADDGCHVVCWGAPAPAHELPWVRADNHGGARAAVEHLLDHGYRRIVYVGEADCPQRQFAERYDAYAETLQAAGLAPRIMTLEPGLSRHEQGRRAAAALLEAGEPFDGLFTACDDIALGAMALLEERGLNVPGDVGVVGFDGVKAGQFSVPPLTTIEPDFAVAGKALVNRLQALVDGEDGPQGRVPVRLVVRGSALGRVATPA</sequence>
<dbReference type="InterPro" id="IPR000843">
    <property type="entry name" value="HTH_LacI"/>
</dbReference>
<dbReference type="PANTHER" id="PTHR30146">
    <property type="entry name" value="LACI-RELATED TRANSCRIPTIONAL REPRESSOR"/>
    <property type="match status" value="1"/>
</dbReference>
<dbReference type="SUPFAM" id="SSF47413">
    <property type="entry name" value="lambda repressor-like DNA-binding domains"/>
    <property type="match status" value="1"/>
</dbReference>
<dbReference type="InterPro" id="IPR010982">
    <property type="entry name" value="Lambda_DNA-bd_dom_sf"/>
</dbReference>
<dbReference type="GO" id="GO:0003700">
    <property type="term" value="F:DNA-binding transcription factor activity"/>
    <property type="evidence" value="ECO:0007669"/>
    <property type="project" value="TreeGrafter"/>
</dbReference>
<dbReference type="InterPro" id="IPR046335">
    <property type="entry name" value="LacI/GalR-like_sensor"/>
</dbReference>